<dbReference type="EMBL" id="WHNZ01000015">
    <property type="protein sequence ID" value="NOU99784.1"/>
    <property type="molecule type" value="Genomic_DNA"/>
</dbReference>
<reference evidence="1 2" key="1">
    <citation type="submission" date="2019-10" db="EMBL/GenBank/DDBJ databases">
        <title>Description of Paenibacillus pedi sp. nov.</title>
        <authorList>
            <person name="Carlier A."/>
            <person name="Qi S."/>
        </authorList>
    </citation>
    <scope>NUCLEOTIDE SEQUENCE [LARGE SCALE GENOMIC DNA]</scope>
    <source>
        <strain evidence="1 2">LMG 31457</strain>
    </source>
</reference>
<protein>
    <submittedName>
        <fullName evidence="1">Uncharacterized protein</fullName>
    </submittedName>
</protein>
<keyword evidence="2" id="KW-1185">Reference proteome</keyword>
<evidence type="ECO:0000313" key="2">
    <source>
        <dbReference type="Proteomes" id="UP000618579"/>
    </source>
</evidence>
<sequence>MTKGIDLFKGSDYIDESSDFDLNDINEIREEFNLAFLMEKIDIQIDHDFTINRSILNNMPSLEDSSATTISDLVPDLRLNSFFFFPSHKLYFYDGNQKHEMGLRICFVQRHMRGFKWHVFDITNKQYQNISKWMTEQQFGKKLKFLGRFQDKYPSYIRVFKQSVVKLDKKQSIVYTAQSGWVQGGHRWFYVPVSPIEKYDLIYNEALCSKYKMNASNRYTLEEVFKQTCRMLDITDKRITLPLLSYTFLSLITSLMDYNEDHLPRFMICISGNNKALDRQGFANLFCNLYGRKPNVSSLSSVYHLKSDMDKKMLEKKSSKIRDGIFIINADTRPKIIERAIQGLQNYDLENMMLMLNEKKLDKEFVLNLDISDLDIDSVHFEHLRQSPDILSACVLNVTENFRDAFEHNDTASRKKIGAYLHKRYKHFRKLIEKDDIPQEIDKIHMYSCLLIGLDILLNVVKNDRVVFDDKTQKDKVRVYMNEAIQLFQHECAVKGMVIEADSESKVLAGENSELVKEEHTVFLEKLFELLPKSFHRFEEKSDNPNILAWTDKKNEDILWIRNDVFRLILLSRDSDFEALYKDDQKLFITKYKSRIYEKLRSEDVSVILPVDDEPKNKTIKITTTEKDDYTGRRRKDDNTRKNCVVFRIDLQKALEYLNTPNN</sequence>
<evidence type="ECO:0000313" key="1">
    <source>
        <dbReference type="EMBL" id="NOU99784.1"/>
    </source>
</evidence>
<dbReference type="RefSeq" id="WP_171682643.1">
    <property type="nucleotide sequence ID" value="NZ_WHNZ01000015.1"/>
</dbReference>
<accession>A0ABX1ZI81</accession>
<comment type="caution">
    <text evidence="1">The sequence shown here is derived from an EMBL/GenBank/DDBJ whole genome shotgun (WGS) entry which is preliminary data.</text>
</comment>
<proteinExistence type="predicted"/>
<dbReference type="Proteomes" id="UP000618579">
    <property type="component" value="Unassembled WGS sequence"/>
</dbReference>
<gene>
    <name evidence="1" type="ORF">GC097_07135</name>
</gene>
<organism evidence="1 2">
    <name type="scientific">Paenibacillus planticolens</name>
    <dbReference type="NCBI Taxonomy" id="2654976"/>
    <lineage>
        <taxon>Bacteria</taxon>
        <taxon>Bacillati</taxon>
        <taxon>Bacillota</taxon>
        <taxon>Bacilli</taxon>
        <taxon>Bacillales</taxon>
        <taxon>Paenibacillaceae</taxon>
        <taxon>Paenibacillus</taxon>
    </lineage>
</organism>
<name>A0ABX1ZI81_9BACL</name>